<evidence type="ECO:0000256" key="1">
    <source>
        <dbReference type="SAM" id="MobiDB-lite"/>
    </source>
</evidence>
<feature type="compositionally biased region" description="Low complexity" evidence="1">
    <location>
        <begin position="170"/>
        <end position="195"/>
    </location>
</feature>
<dbReference type="EMBL" id="AP022597">
    <property type="protein sequence ID" value="BBY72430.1"/>
    <property type="molecule type" value="Genomic_DNA"/>
</dbReference>
<feature type="compositionally biased region" description="Polar residues" evidence="1">
    <location>
        <begin position="146"/>
        <end position="155"/>
    </location>
</feature>
<name>A0ABN6AXF9_9MYCO</name>
<feature type="region of interest" description="Disordered" evidence="1">
    <location>
        <begin position="142"/>
        <end position="195"/>
    </location>
</feature>
<organism evidence="2 3">
    <name type="scientific">Mycobacterium paraintracellulare</name>
    <dbReference type="NCBI Taxonomy" id="1138383"/>
    <lineage>
        <taxon>Bacteria</taxon>
        <taxon>Bacillati</taxon>
        <taxon>Actinomycetota</taxon>
        <taxon>Actinomycetes</taxon>
        <taxon>Mycobacteriales</taxon>
        <taxon>Mycobacteriaceae</taxon>
        <taxon>Mycobacterium</taxon>
        <taxon>Mycobacterium avium complex (MAC)</taxon>
    </lineage>
</organism>
<gene>
    <name evidence="2" type="ORF">MPRI_46170</name>
</gene>
<evidence type="ECO:0000313" key="2">
    <source>
        <dbReference type="EMBL" id="BBY72430.1"/>
    </source>
</evidence>
<evidence type="ECO:0000313" key="3">
    <source>
        <dbReference type="Proteomes" id="UP000466578"/>
    </source>
</evidence>
<keyword evidence="3" id="KW-1185">Reference proteome</keyword>
<sequence length="195" mass="19919">MITASRPVDSTHNALSIAPVNGFNRERASSSASSVSASTACRQSCAHTDPGSGMWNDQPPVPSRSTRSRSMACRSTKACNTIETSAAVTPAGACTITVWLNWSTGPACSAPSSHRMIGVGGTGPTPSSTACAAPSLTPATRASRATVCSTNTSRGRQVRPAARARATTCSDKMLSPPSSKKDSSTPTRCTPSTSA</sequence>
<dbReference type="Proteomes" id="UP000466578">
    <property type="component" value="Chromosome"/>
</dbReference>
<proteinExistence type="predicted"/>
<protein>
    <submittedName>
        <fullName evidence="2">Uncharacterized protein</fullName>
    </submittedName>
</protein>
<accession>A0ABN6AXF9</accession>
<feature type="region of interest" description="Disordered" evidence="1">
    <location>
        <begin position="48"/>
        <end position="70"/>
    </location>
</feature>
<reference evidence="2 3" key="1">
    <citation type="journal article" date="2019" name="Emerg. Microbes Infect.">
        <title>Comprehensive subspecies identification of 175 nontuberculous mycobacteria species based on 7547 genomic profiles.</title>
        <authorList>
            <person name="Matsumoto Y."/>
            <person name="Kinjo T."/>
            <person name="Motooka D."/>
            <person name="Nabeya D."/>
            <person name="Jung N."/>
            <person name="Uechi K."/>
            <person name="Horii T."/>
            <person name="Iida T."/>
            <person name="Fujita J."/>
            <person name="Nakamura S."/>
        </authorList>
    </citation>
    <scope>NUCLEOTIDE SEQUENCE [LARGE SCALE GENOMIC DNA]</scope>
    <source>
        <strain evidence="2 3">JCM 30622</strain>
    </source>
</reference>